<proteinExistence type="predicted"/>
<name>A0A2C9KPN1_BIOGL</name>
<accession>A0A2C9KPN1</accession>
<dbReference type="VEuPathDB" id="VectorBase:BGLB022143"/>
<evidence type="ECO:0000256" key="1">
    <source>
        <dbReference type="SAM" id="SignalP"/>
    </source>
</evidence>
<protein>
    <submittedName>
        <fullName evidence="2">Uncharacterized protein</fullName>
    </submittedName>
</protein>
<reference evidence="2" key="1">
    <citation type="submission" date="2020-05" db="UniProtKB">
        <authorList>
            <consortium name="EnsemblMetazoa"/>
        </authorList>
    </citation>
    <scope>IDENTIFICATION</scope>
    <source>
        <strain evidence="2">BB02</strain>
    </source>
</reference>
<sequence>MKPLVFLSLVCIAVALPVDDDIVTMFADVEKLLEHAKRENGSTIYEFTIDCKDILASSGEVMKLLNIYNMKGSKEEQQLQSSIYTDDFTDAEKRNAIGRIQYAWMLFMLKIHYATARIKAMFDRGQTLQPLFGKLVFVLHRIVKTMVDGLLNGGGRYGSPYKPVKFIDYNKVKAKSG</sequence>
<dbReference type="KEGG" id="bgt:106055094"/>
<feature type="chain" id="PRO_5011976791" evidence="1">
    <location>
        <begin position="16"/>
        <end position="177"/>
    </location>
</feature>
<dbReference type="VEuPathDB" id="VectorBase:BGLAX_038534"/>
<dbReference type="OrthoDB" id="10382059at2759"/>
<dbReference type="Proteomes" id="UP000076420">
    <property type="component" value="Unassembled WGS sequence"/>
</dbReference>
<organism evidence="2 3">
    <name type="scientific">Biomphalaria glabrata</name>
    <name type="common">Bloodfluke planorb</name>
    <name type="synonym">Freshwater snail</name>
    <dbReference type="NCBI Taxonomy" id="6526"/>
    <lineage>
        <taxon>Eukaryota</taxon>
        <taxon>Metazoa</taxon>
        <taxon>Spiralia</taxon>
        <taxon>Lophotrochozoa</taxon>
        <taxon>Mollusca</taxon>
        <taxon>Gastropoda</taxon>
        <taxon>Heterobranchia</taxon>
        <taxon>Euthyneura</taxon>
        <taxon>Panpulmonata</taxon>
        <taxon>Hygrophila</taxon>
        <taxon>Lymnaeoidea</taxon>
        <taxon>Planorbidae</taxon>
        <taxon>Biomphalaria</taxon>
    </lineage>
</organism>
<gene>
    <name evidence="2" type="primary">106055094</name>
</gene>
<feature type="signal peptide" evidence="1">
    <location>
        <begin position="1"/>
        <end position="15"/>
    </location>
</feature>
<evidence type="ECO:0000313" key="2">
    <source>
        <dbReference type="EnsemblMetazoa" id="BGLB022143-PB"/>
    </source>
</evidence>
<evidence type="ECO:0000313" key="3">
    <source>
        <dbReference type="Proteomes" id="UP000076420"/>
    </source>
</evidence>
<keyword evidence="1" id="KW-0732">Signal</keyword>
<dbReference type="AlphaFoldDB" id="A0A2C9KPN1"/>
<dbReference type="EnsemblMetazoa" id="BGLB022143-RB">
    <property type="protein sequence ID" value="BGLB022143-PB"/>
    <property type="gene ID" value="BGLB022143"/>
</dbReference>